<dbReference type="EMBL" id="UXUI01009247">
    <property type="protein sequence ID" value="VDD93320.1"/>
    <property type="molecule type" value="Genomic_DNA"/>
</dbReference>
<dbReference type="WBParaSite" id="EVEC_0000858701-mRNA-1">
    <property type="protein sequence ID" value="EVEC_0000858701-mRNA-1"/>
    <property type="gene ID" value="EVEC_0000858701"/>
</dbReference>
<evidence type="ECO:0000256" key="2">
    <source>
        <dbReference type="ARBA" id="ARBA00023242"/>
    </source>
</evidence>
<keyword evidence="2" id="KW-0539">Nucleus</keyword>
<reference evidence="6 7" key="2">
    <citation type="submission" date="2018-10" db="EMBL/GenBank/DDBJ databases">
        <authorList>
            <consortium name="Pathogen Informatics"/>
        </authorList>
    </citation>
    <scope>NUCLEOTIDE SEQUENCE [LARGE SCALE GENOMIC DNA]</scope>
</reference>
<organism evidence="8">
    <name type="scientific">Enterobius vermicularis</name>
    <name type="common">Human pinworm</name>
    <dbReference type="NCBI Taxonomy" id="51028"/>
    <lineage>
        <taxon>Eukaryota</taxon>
        <taxon>Metazoa</taxon>
        <taxon>Ecdysozoa</taxon>
        <taxon>Nematoda</taxon>
        <taxon>Chromadorea</taxon>
        <taxon>Rhabditida</taxon>
        <taxon>Spirurina</taxon>
        <taxon>Oxyuridomorpha</taxon>
        <taxon>Oxyuroidea</taxon>
        <taxon>Oxyuridae</taxon>
        <taxon>Enterobius</taxon>
    </lineage>
</organism>
<reference evidence="8" key="1">
    <citation type="submission" date="2017-02" db="UniProtKB">
        <authorList>
            <consortium name="WormBaseParasite"/>
        </authorList>
    </citation>
    <scope>IDENTIFICATION</scope>
</reference>
<feature type="compositionally biased region" description="Polar residues" evidence="4">
    <location>
        <begin position="1"/>
        <end position="11"/>
    </location>
</feature>
<dbReference type="AlphaFoldDB" id="A0A0N4VDB2"/>
<dbReference type="STRING" id="51028.A0A0N4VDB2"/>
<dbReference type="Pfam" id="PF09429">
    <property type="entry name" value="Wbp11"/>
    <property type="match status" value="1"/>
</dbReference>
<sequence>MGRRPGSTTKSGRFMNPADQERKSMRQRELKRNKKQRNMVRQAILKSKDVDEILENLSRLDDQEFDIHTEHHSKYVFNEKRAKFKQTYKEVINMYKQEKREDKVKELEQKMKNYESERARKIQQYNALRFSLEANPVEIPLPDGASQPNAAMTPAPSIPSQFLMPQARSGILKHPRPRDEVERGEPPGPPCGLAPSFGSADNDADYVAPRRKVRFVDSEEDNAEAAAVPDDEDLAPVEIPIDVAQQSSAADEVQPEAVVPILAPAVPSQTLLRAPPIPPNMLPPPPRLPLRMPPPPPHFRMSQSNFSPPGMPPIPFMPPPVGDSVISAEPMVHRTVDRTGGALNNKQKSDATISAEPKLRDLAKEVTKFVPTALRVHRNKPVNKRPLNKYNMMGVHVESAQRKEAKDTDEAYADFMKEMSSLL</sequence>
<dbReference type="Proteomes" id="UP000274131">
    <property type="component" value="Unassembled WGS sequence"/>
</dbReference>
<evidence type="ECO:0000256" key="1">
    <source>
        <dbReference type="ARBA" id="ARBA00004123"/>
    </source>
</evidence>
<feature type="region of interest" description="Disordered" evidence="4">
    <location>
        <begin position="1"/>
        <end position="38"/>
    </location>
</feature>
<feature type="domain" description="Wbp11/ELF5/Saf1 N-terminal" evidence="5">
    <location>
        <begin position="12"/>
        <end position="91"/>
    </location>
</feature>
<accession>A0A0N4VDB2</accession>
<evidence type="ECO:0000313" key="6">
    <source>
        <dbReference type="EMBL" id="VDD93320.1"/>
    </source>
</evidence>
<dbReference type="PANTHER" id="PTHR13361:SF1">
    <property type="entry name" value="WW DOMAIN-BINDING PROTEIN 11"/>
    <property type="match status" value="1"/>
</dbReference>
<feature type="compositionally biased region" description="Basic and acidic residues" evidence="4">
    <location>
        <begin position="19"/>
        <end position="30"/>
    </location>
</feature>
<name>A0A0N4VDB2_ENTVE</name>
<feature type="region of interest" description="Disordered" evidence="4">
    <location>
        <begin position="175"/>
        <end position="204"/>
    </location>
</feature>
<comment type="subcellular location">
    <subcellularLocation>
        <location evidence="1">Nucleus</location>
    </subcellularLocation>
</comment>
<dbReference type="GO" id="GO:0006396">
    <property type="term" value="P:RNA processing"/>
    <property type="evidence" value="ECO:0007669"/>
    <property type="project" value="InterPro"/>
</dbReference>
<proteinExistence type="predicted"/>
<evidence type="ECO:0000259" key="5">
    <source>
        <dbReference type="Pfam" id="PF09429"/>
    </source>
</evidence>
<dbReference type="PANTHER" id="PTHR13361">
    <property type="entry name" value="WW DOMAIN-BINDING PROTEIN 11"/>
    <property type="match status" value="1"/>
</dbReference>
<evidence type="ECO:0000256" key="4">
    <source>
        <dbReference type="SAM" id="MobiDB-lite"/>
    </source>
</evidence>
<evidence type="ECO:0000313" key="7">
    <source>
        <dbReference type="Proteomes" id="UP000274131"/>
    </source>
</evidence>
<dbReference type="InterPro" id="IPR019007">
    <property type="entry name" value="Wbp11/ELF5/Saf1_N"/>
</dbReference>
<dbReference type="GO" id="GO:0005681">
    <property type="term" value="C:spliceosomal complex"/>
    <property type="evidence" value="ECO:0007669"/>
    <property type="project" value="TreeGrafter"/>
</dbReference>
<protein>
    <submittedName>
        <fullName evidence="8">WW domain-binding protein 11</fullName>
    </submittedName>
</protein>
<feature type="coiled-coil region" evidence="3">
    <location>
        <begin position="97"/>
        <end position="124"/>
    </location>
</feature>
<evidence type="ECO:0000313" key="8">
    <source>
        <dbReference type="WBParaSite" id="EVEC_0000858701-mRNA-1"/>
    </source>
</evidence>
<evidence type="ECO:0000256" key="3">
    <source>
        <dbReference type="SAM" id="Coils"/>
    </source>
</evidence>
<keyword evidence="3" id="KW-0175">Coiled coil</keyword>
<gene>
    <name evidence="6" type="ORF">EVEC_LOCUS8071</name>
</gene>
<keyword evidence="7" id="KW-1185">Reference proteome</keyword>
<dbReference type="OrthoDB" id="10067323at2759"/>